<evidence type="ECO:0000256" key="11">
    <source>
        <dbReference type="SAM" id="MobiDB-lite"/>
    </source>
</evidence>
<dbReference type="SUPFAM" id="SSF140718">
    <property type="entry name" value="Mediator hinge subcomplex-like"/>
    <property type="match status" value="1"/>
</dbReference>
<evidence type="ECO:0000256" key="4">
    <source>
        <dbReference type="ARBA" id="ARBA00023015"/>
    </source>
</evidence>
<evidence type="ECO:0000256" key="8">
    <source>
        <dbReference type="ARBA" id="ARBA00025687"/>
    </source>
</evidence>
<dbReference type="EMBL" id="ML994426">
    <property type="protein sequence ID" value="KAF2196287.1"/>
    <property type="molecule type" value="Genomic_DNA"/>
</dbReference>
<dbReference type="GO" id="GO:0003712">
    <property type="term" value="F:transcription coregulator activity"/>
    <property type="evidence" value="ECO:0007669"/>
    <property type="project" value="InterPro"/>
</dbReference>
<comment type="subunit">
    <text evidence="3 9">Component of the Mediator complex.</text>
</comment>
<proteinExistence type="inferred from homology"/>
<reference evidence="12" key="1">
    <citation type="journal article" date="2020" name="Stud. Mycol.">
        <title>101 Dothideomycetes genomes: a test case for predicting lifestyles and emergence of pathogens.</title>
        <authorList>
            <person name="Haridas S."/>
            <person name="Albert R."/>
            <person name="Binder M."/>
            <person name="Bloem J."/>
            <person name="Labutti K."/>
            <person name="Salamov A."/>
            <person name="Andreopoulos B."/>
            <person name="Baker S."/>
            <person name="Barry K."/>
            <person name="Bills G."/>
            <person name="Bluhm B."/>
            <person name="Cannon C."/>
            <person name="Castanera R."/>
            <person name="Culley D."/>
            <person name="Daum C."/>
            <person name="Ezra D."/>
            <person name="Gonzalez J."/>
            <person name="Henrissat B."/>
            <person name="Kuo A."/>
            <person name="Liang C."/>
            <person name="Lipzen A."/>
            <person name="Lutzoni F."/>
            <person name="Magnuson J."/>
            <person name="Mondo S."/>
            <person name="Nolan M."/>
            <person name="Ohm R."/>
            <person name="Pangilinan J."/>
            <person name="Park H.-J."/>
            <person name="Ramirez L."/>
            <person name="Alfaro M."/>
            <person name="Sun H."/>
            <person name="Tritt A."/>
            <person name="Yoshinaga Y."/>
            <person name="Zwiers L.-H."/>
            <person name="Turgeon B."/>
            <person name="Goodwin S."/>
            <person name="Spatafora J."/>
            <person name="Crous P."/>
            <person name="Grigoriev I."/>
        </authorList>
    </citation>
    <scope>NUCLEOTIDE SEQUENCE</scope>
    <source>
        <strain evidence="12">ATCC 74209</strain>
    </source>
</reference>
<evidence type="ECO:0000256" key="3">
    <source>
        <dbReference type="ARBA" id="ARBA00011837"/>
    </source>
</evidence>
<evidence type="ECO:0000313" key="12">
    <source>
        <dbReference type="EMBL" id="KAF2196287.1"/>
    </source>
</evidence>
<feature type="compositionally biased region" description="Low complexity" evidence="11">
    <location>
        <begin position="9"/>
        <end position="24"/>
    </location>
</feature>
<evidence type="ECO:0000313" key="13">
    <source>
        <dbReference type="Proteomes" id="UP000799536"/>
    </source>
</evidence>
<keyword evidence="13" id="KW-1185">Reference proteome</keyword>
<evidence type="ECO:0000256" key="1">
    <source>
        <dbReference type="ARBA" id="ARBA00004123"/>
    </source>
</evidence>
<dbReference type="GO" id="GO:0016592">
    <property type="term" value="C:mediator complex"/>
    <property type="evidence" value="ECO:0007669"/>
    <property type="project" value="InterPro"/>
</dbReference>
<dbReference type="InterPro" id="IPR011425">
    <property type="entry name" value="Med9"/>
</dbReference>
<keyword evidence="5 9" id="KW-0010">Activator</keyword>
<protein>
    <recommendedName>
        <fullName evidence="9">Mediator of RNA polymerase II transcription subunit 9</fullName>
    </recommendedName>
    <alternativeName>
        <fullName evidence="9">Mediator complex subunit 9</fullName>
    </alternativeName>
</protein>
<comment type="caution">
    <text evidence="12">The sequence shown here is derived from an EMBL/GenBank/DDBJ whole genome shotgun (WGS) entry which is preliminary data.</text>
</comment>
<dbReference type="InterPro" id="IPR037212">
    <property type="entry name" value="Med7/Med21-like"/>
</dbReference>
<organism evidence="12 13">
    <name type="scientific">Delitschia confertaspora ATCC 74209</name>
    <dbReference type="NCBI Taxonomy" id="1513339"/>
    <lineage>
        <taxon>Eukaryota</taxon>
        <taxon>Fungi</taxon>
        <taxon>Dikarya</taxon>
        <taxon>Ascomycota</taxon>
        <taxon>Pezizomycotina</taxon>
        <taxon>Dothideomycetes</taxon>
        <taxon>Pleosporomycetidae</taxon>
        <taxon>Pleosporales</taxon>
        <taxon>Delitschiaceae</taxon>
        <taxon>Delitschia</taxon>
    </lineage>
</organism>
<evidence type="ECO:0000256" key="7">
    <source>
        <dbReference type="ARBA" id="ARBA00023242"/>
    </source>
</evidence>
<name>A0A9P4JGJ3_9PLEO</name>
<feature type="region of interest" description="Disordered" evidence="11">
    <location>
        <begin position="1"/>
        <end position="37"/>
    </location>
</feature>
<comment type="similarity">
    <text evidence="2 9">Belongs to the Mediator complex subunit 9 family.</text>
</comment>
<dbReference type="Pfam" id="PF07544">
    <property type="entry name" value="Med9"/>
    <property type="match status" value="1"/>
</dbReference>
<comment type="function">
    <text evidence="8 9">Component of the Mediator complex, a coactivator involved in the regulated transcription of nearly all RNA polymerase II-dependent genes. Mediator functions as a bridge to convey information from gene-specific regulatory proteins to the basal RNA polymerase II transcription machinery. Mediator is recruited to promoters by direct interactions with regulatory proteins and serves as a scaffold for the assembly of a functional preinitiation complex with RNA polymerase II and the general transcription factors.</text>
</comment>
<comment type="subcellular location">
    <subcellularLocation>
        <location evidence="1 9">Nucleus</location>
    </subcellularLocation>
</comment>
<dbReference type="GO" id="GO:0006357">
    <property type="term" value="P:regulation of transcription by RNA polymerase II"/>
    <property type="evidence" value="ECO:0007669"/>
    <property type="project" value="InterPro"/>
</dbReference>
<evidence type="ECO:0000256" key="6">
    <source>
        <dbReference type="ARBA" id="ARBA00023163"/>
    </source>
</evidence>
<keyword evidence="7 9" id="KW-0539">Nucleus</keyword>
<evidence type="ECO:0000256" key="10">
    <source>
        <dbReference type="SAM" id="Coils"/>
    </source>
</evidence>
<keyword evidence="6 9" id="KW-0804">Transcription</keyword>
<keyword evidence="10" id="KW-0175">Coiled coil</keyword>
<feature type="coiled-coil region" evidence="10">
    <location>
        <begin position="75"/>
        <end position="126"/>
    </location>
</feature>
<dbReference type="OrthoDB" id="5414694at2759"/>
<sequence>MSAAATPHTSTNASFAATRAATPAVGSPNAVPSMPSPAIFDILPDLHKLLSRLQASAQPPEQASAQASADGSLEIHQLATAATELKLKIQRAKRAVLALPDIDRTCEEQQEEINELEDRIARLKGALQGMGQPYEKDWVIRKSVPQKVADDTDEDNNMSLVG</sequence>
<accession>A0A9P4JGJ3</accession>
<dbReference type="AlphaFoldDB" id="A0A9P4JGJ3"/>
<gene>
    <name evidence="9" type="primary">MED9</name>
    <name evidence="12" type="ORF">GQ43DRAFT_485074</name>
</gene>
<dbReference type="Proteomes" id="UP000799536">
    <property type="component" value="Unassembled WGS sequence"/>
</dbReference>
<evidence type="ECO:0000256" key="9">
    <source>
        <dbReference type="RuleBase" id="RU364145"/>
    </source>
</evidence>
<evidence type="ECO:0000256" key="2">
    <source>
        <dbReference type="ARBA" id="ARBA00008089"/>
    </source>
</evidence>
<keyword evidence="4 9" id="KW-0805">Transcription regulation</keyword>
<evidence type="ECO:0000256" key="5">
    <source>
        <dbReference type="ARBA" id="ARBA00023159"/>
    </source>
</evidence>